<dbReference type="AlphaFoldDB" id="A0A9D2RXU6"/>
<feature type="coiled-coil region" evidence="10">
    <location>
        <begin position="52"/>
        <end position="79"/>
    </location>
</feature>
<evidence type="ECO:0000313" key="12">
    <source>
        <dbReference type="EMBL" id="HJB36767.1"/>
    </source>
</evidence>
<dbReference type="InterPro" id="IPR004358">
    <property type="entry name" value="Sig_transdc_His_kin-like_C"/>
</dbReference>
<organism evidence="12 13">
    <name type="scientific">Candidatus Acutalibacter ornithocaccae</name>
    <dbReference type="NCBI Taxonomy" id="2838416"/>
    <lineage>
        <taxon>Bacteria</taxon>
        <taxon>Bacillati</taxon>
        <taxon>Bacillota</taxon>
        <taxon>Clostridia</taxon>
        <taxon>Eubacteriales</taxon>
        <taxon>Acutalibacteraceae</taxon>
        <taxon>Acutalibacter</taxon>
    </lineage>
</organism>
<dbReference type="GO" id="GO:0000156">
    <property type="term" value="F:phosphorelay response regulator activity"/>
    <property type="evidence" value="ECO:0007669"/>
    <property type="project" value="TreeGrafter"/>
</dbReference>
<proteinExistence type="predicted"/>
<keyword evidence="6" id="KW-0547">Nucleotide-binding</keyword>
<name>A0A9D2RXU6_9FIRM</name>
<dbReference type="SMART" id="SM00387">
    <property type="entry name" value="HATPase_c"/>
    <property type="match status" value="1"/>
</dbReference>
<comment type="catalytic activity">
    <reaction evidence="1">
        <text>ATP + protein L-histidine = ADP + protein N-phospho-L-histidine.</text>
        <dbReference type="EC" id="2.7.13.3"/>
    </reaction>
</comment>
<reference evidence="12" key="1">
    <citation type="journal article" date="2021" name="PeerJ">
        <title>Extensive microbial diversity within the chicken gut microbiome revealed by metagenomics and culture.</title>
        <authorList>
            <person name="Gilroy R."/>
            <person name="Ravi A."/>
            <person name="Getino M."/>
            <person name="Pursley I."/>
            <person name="Horton D.L."/>
            <person name="Alikhan N.F."/>
            <person name="Baker D."/>
            <person name="Gharbi K."/>
            <person name="Hall N."/>
            <person name="Watson M."/>
            <person name="Adriaenssens E.M."/>
            <person name="Foster-Nyarko E."/>
            <person name="Jarju S."/>
            <person name="Secka A."/>
            <person name="Antonio M."/>
            <person name="Oren A."/>
            <person name="Chaudhuri R.R."/>
            <person name="La Ragione R."/>
            <person name="Hildebrand F."/>
            <person name="Pallen M.J."/>
        </authorList>
    </citation>
    <scope>NUCLEOTIDE SEQUENCE</scope>
    <source>
        <strain evidence="12">ChiBcolR8-3208</strain>
    </source>
</reference>
<dbReference type="GO" id="GO:0007234">
    <property type="term" value="P:osmosensory signaling via phosphorelay pathway"/>
    <property type="evidence" value="ECO:0007669"/>
    <property type="project" value="TreeGrafter"/>
</dbReference>
<reference evidence="12" key="2">
    <citation type="submission" date="2021-04" db="EMBL/GenBank/DDBJ databases">
        <authorList>
            <person name="Gilroy R."/>
        </authorList>
    </citation>
    <scope>NUCLEOTIDE SEQUENCE</scope>
    <source>
        <strain evidence="12">ChiBcolR8-3208</strain>
    </source>
</reference>
<dbReference type="CDD" id="cd00082">
    <property type="entry name" value="HisKA"/>
    <property type="match status" value="1"/>
</dbReference>
<evidence type="ECO:0000256" key="4">
    <source>
        <dbReference type="ARBA" id="ARBA00022553"/>
    </source>
</evidence>
<dbReference type="SUPFAM" id="SSF55874">
    <property type="entry name" value="ATPase domain of HSP90 chaperone/DNA topoisomerase II/histidine kinase"/>
    <property type="match status" value="1"/>
</dbReference>
<dbReference type="InterPro" id="IPR003661">
    <property type="entry name" value="HisK_dim/P_dom"/>
</dbReference>
<protein>
    <recommendedName>
        <fullName evidence="3">histidine kinase</fullName>
        <ecNumber evidence="3">2.7.13.3</ecNumber>
    </recommendedName>
</protein>
<dbReference type="InterPro" id="IPR003594">
    <property type="entry name" value="HATPase_dom"/>
</dbReference>
<comment type="caution">
    <text evidence="12">The sequence shown here is derived from an EMBL/GenBank/DDBJ whole genome shotgun (WGS) entry which is preliminary data.</text>
</comment>
<dbReference type="InterPro" id="IPR036890">
    <property type="entry name" value="HATPase_C_sf"/>
</dbReference>
<dbReference type="GO" id="GO:0005524">
    <property type="term" value="F:ATP binding"/>
    <property type="evidence" value="ECO:0007669"/>
    <property type="project" value="UniProtKB-KW"/>
</dbReference>
<dbReference type="InterPro" id="IPR036097">
    <property type="entry name" value="HisK_dim/P_sf"/>
</dbReference>
<evidence type="ECO:0000256" key="6">
    <source>
        <dbReference type="ARBA" id="ARBA00022741"/>
    </source>
</evidence>
<dbReference type="PANTHER" id="PTHR42878:SF7">
    <property type="entry name" value="SENSOR HISTIDINE KINASE GLRK"/>
    <property type="match status" value="1"/>
</dbReference>
<dbReference type="Pfam" id="PF00512">
    <property type="entry name" value="HisKA"/>
    <property type="match status" value="1"/>
</dbReference>
<accession>A0A9D2RXU6</accession>
<keyword evidence="9" id="KW-0902">Two-component regulatory system</keyword>
<gene>
    <name evidence="12" type="ORF">H9942_01705</name>
</gene>
<keyword evidence="4" id="KW-0597">Phosphoprotein</keyword>
<dbReference type="GO" id="GO:0030295">
    <property type="term" value="F:protein kinase activator activity"/>
    <property type="evidence" value="ECO:0007669"/>
    <property type="project" value="TreeGrafter"/>
</dbReference>
<keyword evidence="5" id="KW-0808">Transferase</keyword>
<dbReference type="InterPro" id="IPR005467">
    <property type="entry name" value="His_kinase_dom"/>
</dbReference>
<evidence type="ECO:0000259" key="11">
    <source>
        <dbReference type="PROSITE" id="PS50109"/>
    </source>
</evidence>
<dbReference type="Proteomes" id="UP000824214">
    <property type="component" value="Unassembled WGS sequence"/>
</dbReference>
<dbReference type="InterPro" id="IPR050351">
    <property type="entry name" value="BphY/WalK/GraS-like"/>
</dbReference>
<evidence type="ECO:0000256" key="3">
    <source>
        <dbReference type="ARBA" id="ARBA00012438"/>
    </source>
</evidence>
<evidence type="ECO:0000256" key="7">
    <source>
        <dbReference type="ARBA" id="ARBA00022777"/>
    </source>
</evidence>
<dbReference type="EMBL" id="DWXZ01000027">
    <property type="protein sequence ID" value="HJB36767.1"/>
    <property type="molecule type" value="Genomic_DNA"/>
</dbReference>
<sequence>MVWVLAAGLALVALGLGIKVALLRHGIKALRQDLVERRGQDTNTLLSLPCRDRELRRLASALNQELRTLRQERLRYQQGDKELKEAVVNISHDLRTPLTAISGYLQLLQGQDLPPDTRRYLEQIGGRAQAMKRLTEELFRYSVVVSEETLAREPVDLRRAVEEALLSFYGALEGRGIEPQVRLPEEKVERPLDPAALSRVLGNILTNALKYSAGDLEVTLEERGRLTFSNAAPGLDPVTAGRLFDRFYTVEAARNSTGLGLSIAKELTQRMGGSIGAALHSGTLTVWVEFPQEELDRK</sequence>
<evidence type="ECO:0000256" key="2">
    <source>
        <dbReference type="ARBA" id="ARBA00004370"/>
    </source>
</evidence>
<keyword evidence="7 12" id="KW-0418">Kinase</keyword>
<comment type="subcellular location">
    <subcellularLocation>
        <location evidence="2">Membrane</location>
    </subcellularLocation>
</comment>
<dbReference type="SUPFAM" id="SSF47384">
    <property type="entry name" value="Homodimeric domain of signal transducing histidine kinase"/>
    <property type="match status" value="1"/>
</dbReference>
<feature type="domain" description="Histidine kinase" evidence="11">
    <location>
        <begin position="89"/>
        <end position="294"/>
    </location>
</feature>
<dbReference type="GO" id="GO:0000155">
    <property type="term" value="F:phosphorelay sensor kinase activity"/>
    <property type="evidence" value="ECO:0007669"/>
    <property type="project" value="InterPro"/>
</dbReference>
<evidence type="ECO:0000256" key="1">
    <source>
        <dbReference type="ARBA" id="ARBA00000085"/>
    </source>
</evidence>
<dbReference type="Gene3D" id="3.30.565.10">
    <property type="entry name" value="Histidine kinase-like ATPase, C-terminal domain"/>
    <property type="match status" value="1"/>
</dbReference>
<dbReference type="Gene3D" id="1.10.287.130">
    <property type="match status" value="1"/>
</dbReference>
<dbReference type="SMART" id="SM00388">
    <property type="entry name" value="HisKA"/>
    <property type="match status" value="1"/>
</dbReference>
<dbReference type="PRINTS" id="PR00344">
    <property type="entry name" value="BCTRLSENSOR"/>
</dbReference>
<evidence type="ECO:0000256" key="5">
    <source>
        <dbReference type="ARBA" id="ARBA00022679"/>
    </source>
</evidence>
<keyword evidence="8" id="KW-0067">ATP-binding</keyword>
<evidence type="ECO:0000256" key="10">
    <source>
        <dbReference type="SAM" id="Coils"/>
    </source>
</evidence>
<dbReference type="Pfam" id="PF02518">
    <property type="entry name" value="HATPase_c"/>
    <property type="match status" value="1"/>
</dbReference>
<evidence type="ECO:0000256" key="8">
    <source>
        <dbReference type="ARBA" id="ARBA00022840"/>
    </source>
</evidence>
<dbReference type="PROSITE" id="PS50109">
    <property type="entry name" value="HIS_KIN"/>
    <property type="match status" value="1"/>
</dbReference>
<dbReference type="PANTHER" id="PTHR42878">
    <property type="entry name" value="TWO-COMPONENT HISTIDINE KINASE"/>
    <property type="match status" value="1"/>
</dbReference>
<keyword evidence="10" id="KW-0175">Coiled coil</keyword>
<evidence type="ECO:0000313" key="13">
    <source>
        <dbReference type="Proteomes" id="UP000824214"/>
    </source>
</evidence>
<evidence type="ECO:0000256" key="9">
    <source>
        <dbReference type="ARBA" id="ARBA00023012"/>
    </source>
</evidence>
<dbReference type="EC" id="2.7.13.3" evidence="3"/>